<dbReference type="EMBL" id="ML996699">
    <property type="protein sequence ID" value="KAF2398908.1"/>
    <property type="molecule type" value="Genomic_DNA"/>
</dbReference>
<dbReference type="PANTHER" id="PTHR38123">
    <property type="entry name" value="CELL WALL SERINE-THREONINE-RICH GALACTOMANNOPROTEIN MP1 (AFU_ORTHOLOGUE AFUA_4G03240)"/>
    <property type="match status" value="1"/>
</dbReference>
<dbReference type="OrthoDB" id="2422134at2759"/>
<dbReference type="GO" id="GO:0005576">
    <property type="term" value="C:extracellular region"/>
    <property type="evidence" value="ECO:0007669"/>
    <property type="project" value="TreeGrafter"/>
</dbReference>
<dbReference type="InterPro" id="IPR021054">
    <property type="entry name" value="Cell_wall_mannoprotein_1"/>
</dbReference>
<keyword evidence="1" id="KW-0732">Signal</keyword>
<reference evidence="2" key="1">
    <citation type="journal article" date="2020" name="Stud. Mycol.">
        <title>101 Dothideomycetes genomes: a test case for predicting lifestyles and emergence of pathogens.</title>
        <authorList>
            <person name="Haridas S."/>
            <person name="Albert R."/>
            <person name="Binder M."/>
            <person name="Bloem J."/>
            <person name="Labutti K."/>
            <person name="Salamov A."/>
            <person name="Andreopoulos B."/>
            <person name="Baker S."/>
            <person name="Barry K."/>
            <person name="Bills G."/>
            <person name="Bluhm B."/>
            <person name="Cannon C."/>
            <person name="Castanera R."/>
            <person name="Culley D."/>
            <person name="Daum C."/>
            <person name="Ezra D."/>
            <person name="Gonzalez J."/>
            <person name="Henrissat B."/>
            <person name="Kuo A."/>
            <person name="Liang C."/>
            <person name="Lipzen A."/>
            <person name="Lutzoni F."/>
            <person name="Magnuson J."/>
            <person name="Mondo S."/>
            <person name="Nolan M."/>
            <person name="Ohm R."/>
            <person name="Pangilinan J."/>
            <person name="Park H.-J."/>
            <person name="Ramirez L."/>
            <person name="Alfaro M."/>
            <person name="Sun H."/>
            <person name="Tritt A."/>
            <person name="Yoshinaga Y."/>
            <person name="Zwiers L.-H."/>
            <person name="Turgeon B."/>
            <person name="Goodwin S."/>
            <person name="Spatafora J."/>
            <person name="Crous P."/>
            <person name="Grigoriev I."/>
        </authorList>
    </citation>
    <scope>NUCLEOTIDE SEQUENCE</scope>
    <source>
        <strain evidence="2">CBS 262.69</strain>
    </source>
</reference>
<feature type="signal peptide" evidence="1">
    <location>
        <begin position="1"/>
        <end position="18"/>
    </location>
</feature>
<accession>A0A6G1HS78</accession>
<dbReference type="Proteomes" id="UP000799640">
    <property type="component" value="Unassembled WGS sequence"/>
</dbReference>
<dbReference type="Pfam" id="PF12296">
    <property type="entry name" value="HsbA"/>
    <property type="match status" value="1"/>
</dbReference>
<evidence type="ECO:0000313" key="3">
    <source>
        <dbReference type="Proteomes" id="UP000799640"/>
    </source>
</evidence>
<proteinExistence type="predicted"/>
<dbReference type="AlphaFoldDB" id="A0A6G1HS78"/>
<dbReference type="PANTHER" id="PTHR38123:SF6">
    <property type="entry name" value="CELL WALL SERINE-THREONINE-RICH GALACTOMANNOPROTEIN MP1 (AFU_ORTHOLOGUE AFUA_4G03240)"/>
    <property type="match status" value="1"/>
</dbReference>
<evidence type="ECO:0000313" key="2">
    <source>
        <dbReference type="EMBL" id="KAF2398908.1"/>
    </source>
</evidence>
<evidence type="ECO:0000256" key="1">
    <source>
        <dbReference type="SAM" id="SignalP"/>
    </source>
</evidence>
<name>A0A6G1HS78_9PEZI</name>
<dbReference type="Gene3D" id="1.20.1280.140">
    <property type="match status" value="1"/>
</dbReference>
<feature type="chain" id="PRO_5026194989" description="Hydrophobic surface binding protein A" evidence="1">
    <location>
        <begin position="19"/>
        <end position="174"/>
    </location>
</feature>
<protein>
    <recommendedName>
        <fullName evidence="4">Hydrophobic surface binding protein A</fullName>
    </recommendedName>
</protein>
<keyword evidence="3" id="KW-1185">Reference proteome</keyword>
<sequence length="174" mass="18014">MHFTSLFSLALLATTSLASPLKRDVKPIVDSLSNISGAFVALATKIEAFTGAEADGKAVIMQSHALVNFIQTAKTAIQPIAVLSPVETAGVAAPGNTLVTDINKVIDRLTGHKADFDKLGLSADVRSSIVHIKSEGEQLIKIISSKLPASLAAAGEAVGKQINAALDKGLAVFK</sequence>
<gene>
    <name evidence="2" type="ORF">EJ06DRAFT_479935</name>
</gene>
<organism evidence="2 3">
    <name type="scientific">Trichodelitschia bisporula</name>
    <dbReference type="NCBI Taxonomy" id="703511"/>
    <lineage>
        <taxon>Eukaryota</taxon>
        <taxon>Fungi</taxon>
        <taxon>Dikarya</taxon>
        <taxon>Ascomycota</taxon>
        <taxon>Pezizomycotina</taxon>
        <taxon>Dothideomycetes</taxon>
        <taxon>Dothideomycetes incertae sedis</taxon>
        <taxon>Phaeotrichales</taxon>
        <taxon>Phaeotrichaceae</taxon>
        <taxon>Trichodelitschia</taxon>
    </lineage>
</organism>
<evidence type="ECO:0008006" key="4">
    <source>
        <dbReference type="Google" id="ProtNLM"/>
    </source>
</evidence>